<keyword evidence="4" id="KW-0410">Iron transport</keyword>
<feature type="transmembrane region" description="Helical" evidence="9">
    <location>
        <begin position="84"/>
        <end position="101"/>
    </location>
</feature>
<dbReference type="Gene3D" id="1.20.1510.10">
    <property type="entry name" value="Cation efflux protein transmembrane domain"/>
    <property type="match status" value="1"/>
</dbReference>
<feature type="transmembrane region" description="Helical" evidence="9">
    <location>
        <begin position="113"/>
        <end position="135"/>
    </location>
</feature>
<dbReference type="InterPro" id="IPR036837">
    <property type="entry name" value="Cation_efflux_CTD_sf"/>
</dbReference>
<keyword evidence="6" id="KW-0406">Ion transport</keyword>
<evidence type="ECO:0000256" key="6">
    <source>
        <dbReference type="ARBA" id="ARBA00022906"/>
    </source>
</evidence>
<proteinExistence type="inferred from homology"/>
<dbReference type="NCBIfam" id="TIGR01297">
    <property type="entry name" value="CDF"/>
    <property type="match status" value="1"/>
</dbReference>
<keyword evidence="8 9" id="KW-0472">Membrane</keyword>
<reference evidence="12 13" key="1">
    <citation type="submission" date="2022-07" db="EMBL/GenBank/DDBJ databases">
        <title>Methylomonas rivi sp. nov., Methylomonas rosea sp. nov., Methylomonas aureus sp. nov. and Methylomonas subterranea sp. nov., four novel methanotrophs isolated from a freshwater creek and the deep terrestrial subsurface.</title>
        <authorList>
            <person name="Abin C."/>
            <person name="Sankaranarayanan K."/>
            <person name="Garner C."/>
            <person name="Sindelar R."/>
            <person name="Kotary K."/>
            <person name="Garner R."/>
            <person name="Barclay S."/>
            <person name="Lawson P."/>
            <person name="Krumholz L."/>
        </authorList>
    </citation>
    <scope>NUCLEOTIDE SEQUENCE [LARGE SCALE GENOMIC DNA]</scope>
    <source>
        <strain evidence="12 13">WSC-6</strain>
    </source>
</reference>
<keyword evidence="6" id="KW-0862">Zinc</keyword>
<feature type="transmembrane region" description="Helical" evidence="9">
    <location>
        <begin position="193"/>
        <end position="214"/>
    </location>
</feature>
<gene>
    <name evidence="12" type="ORF">NP596_06235</name>
</gene>
<evidence type="ECO:0000313" key="12">
    <source>
        <dbReference type="EMBL" id="MCQ8128053.1"/>
    </source>
</evidence>
<evidence type="ECO:0000256" key="7">
    <source>
        <dbReference type="ARBA" id="ARBA00022989"/>
    </source>
</evidence>
<dbReference type="Proteomes" id="UP001524586">
    <property type="component" value="Unassembled WGS sequence"/>
</dbReference>
<comment type="similarity">
    <text evidence="2">Belongs to the cation diffusion facilitator (CDF) transporter (TC 2.A.4) family. FieF subfamily.</text>
</comment>
<dbReference type="PANTHER" id="PTHR43840:SF15">
    <property type="entry name" value="MITOCHONDRIAL METAL TRANSPORTER 1-RELATED"/>
    <property type="match status" value="1"/>
</dbReference>
<dbReference type="InterPro" id="IPR027470">
    <property type="entry name" value="Cation_efflux_CTD"/>
</dbReference>
<evidence type="ECO:0000256" key="9">
    <source>
        <dbReference type="SAM" id="Phobius"/>
    </source>
</evidence>
<feature type="domain" description="Cation efflux protein cytoplasmic" evidence="11">
    <location>
        <begin position="226"/>
        <end position="304"/>
    </location>
</feature>
<dbReference type="InterPro" id="IPR050291">
    <property type="entry name" value="CDF_Transporter"/>
</dbReference>
<keyword evidence="13" id="KW-1185">Reference proteome</keyword>
<feature type="transmembrane region" description="Helical" evidence="9">
    <location>
        <begin position="156"/>
        <end position="173"/>
    </location>
</feature>
<accession>A0ABT1U2I9</accession>
<keyword evidence="5 9" id="KW-0812">Transmembrane</keyword>
<evidence type="ECO:0000259" key="11">
    <source>
        <dbReference type="Pfam" id="PF16916"/>
    </source>
</evidence>
<evidence type="ECO:0000256" key="5">
    <source>
        <dbReference type="ARBA" id="ARBA00022692"/>
    </source>
</evidence>
<dbReference type="EMBL" id="JANIBK010000022">
    <property type="protein sequence ID" value="MCQ8128053.1"/>
    <property type="molecule type" value="Genomic_DNA"/>
</dbReference>
<evidence type="ECO:0000259" key="10">
    <source>
        <dbReference type="Pfam" id="PF01545"/>
    </source>
</evidence>
<keyword evidence="3" id="KW-0813">Transport</keyword>
<evidence type="ECO:0000256" key="8">
    <source>
        <dbReference type="ARBA" id="ARBA00023136"/>
    </source>
</evidence>
<dbReference type="SUPFAM" id="SSF160240">
    <property type="entry name" value="Cation efflux protein cytoplasmic domain-like"/>
    <property type="match status" value="1"/>
</dbReference>
<dbReference type="RefSeq" id="WP_256614417.1">
    <property type="nucleotide sequence ID" value="NZ_JANIBK010000022.1"/>
</dbReference>
<dbReference type="PANTHER" id="PTHR43840">
    <property type="entry name" value="MITOCHONDRIAL METAL TRANSPORTER 1-RELATED"/>
    <property type="match status" value="1"/>
</dbReference>
<dbReference type="InterPro" id="IPR058533">
    <property type="entry name" value="Cation_efflux_TM"/>
</dbReference>
<dbReference type="SUPFAM" id="SSF161111">
    <property type="entry name" value="Cation efflux protein transmembrane domain-like"/>
    <property type="match status" value="1"/>
</dbReference>
<evidence type="ECO:0000313" key="13">
    <source>
        <dbReference type="Proteomes" id="UP001524586"/>
    </source>
</evidence>
<protein>
    <submittedName>
        <fullName evidence="12">Cation diffusion facilitator family transporter</fullName>
    </submittedName>
</protein>
<dbReference type="Pfam" id="PF01545">
    <property type="entry name" value="Cation_efflux"/>
    <property type="match status" value="1"/>
</dbReference>
<dbReference type="Gene3D" id="3.30.70.1350">
    <property type="entry name" value="Cation efflux protein, cytoplasmic domain"/>
    <property type="match status" value="1"/>
</dbReference>
<dbReference type="InterPro" id="IPR002524">
    <property type="entry name" value="Cation_efflux"/>
</dbReference>
<keyword evidence="6" id="KW-0864">Zinc transport</keyword>
<comment type="caution">
    <text evidence="12">The sequence shown here is derived from an EMBL/GenBank/DDBJ whole genome shotgun (WGS) entry which is preliminary data.</text>
</comment>
<organism evidence="12 13">
    <name type="scientific">Methylomonas rivi</name>
    <dbReference type="NCBI Taxonomy" id="2952226"/>
    <lineage>
        <taxon>Bacteria</taxon>
        <taxon>Pseudomonadati</taxon>
        <taxon>Pseudomonadota</taxon>
        <taxon>Gammaproteobacteria</taxon>
        <taxon>Methylococcales</taxon>
        <taxon>Methylococcaceae</taxon>
        <taxon>Methylomonas</taxon>
    </lineage>
</organism>
<keyword evidence="7 9" id="KW-1133">Transmembrane helix</keyword>
<evidence type="ECO:0000256" key="2">
    <source>
        <dbReference type="ARBA" id="ARBA00010212"/>
    </source>
</evidence>
<keyword evidence="4" id="KW-0408">Iron</keyword>
<dbReference type="InterPro" id="IPR027469">
    <property type="entry name" value="Cation_efflux_TMD_sf"/>
</dbReference>
<name>A0ABT1U2I9_9GAMM</name>
<sequence length="333" mass="36383">MDAAQPSLARYGWLSIFAAVSTIALKSYAYWLTDSVGLLSDALESVINLVAAIIVLFVLSIAARPPDENHAYGHDKIEYFSSGAEGIMILLAAFSIAYTAWERLWHPMPLQKLDLGIAVSVFASLINLIVARILISVGRSRQSITLEADGKHLMTDVWTTIGILFGIGIIAVANRFDTGLNLARHLGIGGWEILDPIIAILVAVNIVLAGLHLIRRTISGLMDAALPEDELAVITEVLDKFAASDHITYHALRTRYAGARRFMSVHVLVPGDWSVQQGHDLLETIEQQIMDKFDSIDIDTHLEPIEDIASWQHLAADPVDQACSINLKGNSST</sequence>
<comment type="subcellular location">
    <subcellularLocation>
        <location evidence="1">Membrane</location>
        <topology evidence="1">Multi-pass membrane protein</topology>
    </subcellularLocation>
</comment>
<feature type="transmembrane region" description="Helical" evidence="9">
    <location>
        <begin position="12"/>
        <end position="33"/>
    </location>
</feature>
<evidence type="ECO:0000256" key="1">
    <source>
        <dbReference type="ARBA" id="ARBA00004141"/>
    </source>
</evidence>
<dbReference type="Pfam" id="PF16916">
    <property type="entry name" value="ZT_dimer"/>
    <property type="match status" value="1"/>
</dbReference>
<evidence type="ECO:0000256" key="4">
    <source>
        <dbReference type="ARBA" id="ARBA00022496"/>
    </source>
</evidence>
<feature type="domain" description="Cation efflux protein transmembrane" evidence="10">
    <location>
        <begin position="13"/>
        <end position="222"/>
    </location>
</feature>
<feature type="transmembrane region" description="Helical" evidence="9">
    <location>
        <begin position="45"/>
        <end position="63"/>
    </location>
</feature>
<evidence type="ECO:0000256" key="3">
    <source>
        <dbReference type="ARBA" id="ARBA00022448"/>
    </source>
</evidence>